<dbReference type="PANTHER" id="PTHR36417">
    <property type="entry name" value="SELENOPROTEIN DOMAIN PROTEIN (AFU_ORTHOLOGUE AFUA_1G05220)"/>
    <property type="match status" value="1"/>
</dbReference>
<dbReference type="InterPro" id="IPR036249">
    <property type="entry name" value="Thioredoxin-like_sf"/>
</dbReference>
<dbReference type="NCBIfam" id="TIGR02174">
    <property type="entry name" value="CXXU_selWTH"/>
    <property type="match status" value="1"/>
</dbReference>
<reference evidence="2 3" key="1">
    <citation type="submission" date="2023-04" db="EMBL/GenBank/DDBJ databases">
        <title>Marinoamorphus aggregata gen. nov., sp. Nov., isolate from tissue of brittle star Ophioplocus japonicus.</title>
        <authorList>
            <person name="Kawano K."/>
            <person name="Sawayama S."/>
            <person name="Nakagawa S."/>
        </authorList>
    </citation>
    <scope>NUCLEOTIDE SEQUENCE [LARGE SCALE GENOMIC DNA]</scope>
    <source>
        <strain evidence="2 3">NKW23</strain>
    </source>
</reference>
<dbReference type="Gene3D" id="3.40.30.10">
    <property type="entry name" value="Glutaredoxin"/>
    <property type="match status" value="1"/>
</dbReference>
<evidence type="ECO:0000256" key="1">
    <source>
        <dbReference type="ARBA" id="ARBA00023284"/>
    </source>
</evidence>
<proteinExistence type="predicted"/>
<dbReference type="InterPro" id="IPR011893">
    <property type="entry name" value="Selenoprotein_Rdx-typ"/>
</dbReference>
<dbReference type="EMBL" id="BSYI01000003">
    <property type="protein sequence ID" value="GMG81247.1"/>
    <property type="molecule type" value="Genomic_DNA"/>
</dbReference>
<evidence type="ECO:0000313" key="2">
    <source>
        <dbReference type="EMBL" id="GMG81247.1"/>
    </source>
</evidence>
<protein>
    <submittedName>
        <fullName evidence="2">SelT/SelW/SelH family protein</fullName>
    </submittedName>
</protein>
<dbReference type="Proteomes" id="UP001239909">
    <property type="component" value="Unassembled WGS sequence"/>
</dbReference>
<dbReference type="Pfam" id="PF10262">
    <property type="entry name" value="Rdx"/>
    <property type="match status" value="1"/>
</dbReference>
<sequence length="93" mass="10307">MAGPVLTIEYCTGCNWLLRAAWLAQEALSTFGRDLGQVALVPGEGGVFEIRLDGETLWERRRDGGFPEAKALKQRIRDRIDPARDLGHVDAGR</sequence>
<comment type="caution">
    <text evidence="2">The sequence shown here is derived from an EMBL/GenBank/DDBJ whole genome shotgun (WGS) entry which is preliminary data.</text>
</comment>
<dbReference type="SUPFAM" id="SSF52833">
    <property type="entry name" value="Thioredoxin-like"/>
    <property type="match status" value="1"/>
</dbReference>
<dbReference type="RefSeq" id="WP_285669910.1">
    <property type="nucleotide sequence ID" value="NZ_BSYI01000003.1"/>
</dbReference>
<name>A0ABQ6LHY1_9RHOB</name>
<keyword evidence="1" id="KW-0676">Redox-active center</keyword>
<gene>
    <name evidence="2" type="ORF">LNKW23_04600</name>
</gene>
<evidence type="ECO:0000313" key="3">
    <source>
        <dbReference type="Proteomes" id="UP001239909"/>
    </source>
</evidence>
<accession>A0ABQ6LHY1</accession>
<keyword evidence="3" id="KW-1185">Reference proteome</keyword>
<organism evidence="2 3">
    <name type="scientific">Paralimibaculum aggregatum</name>
    <dbReference type="NCBI Taxonomy" id="3036245"/>
    <lineage>
        <taxon>Bacteria</taxon>
        <taxon>Pseudomonadati</taxon>
        <taxon>Pseudomonadota</taxon>
        <taxon>Alphaproteobacteria</taxon>
        <taxon>Rhodobacterales</taxon>
        <taxon>Paracoccaceae</taxon>
        <taxon>Paralimibaculum</taxon>
    </lineage>
</organism>
<dbReference type="PANTHER" id="PTHR36417:SF2">
    <property type="entry name" value="SELENOPROTEIN DOMAIN PROTEIN (AFU_ORTHOLOGUE AFUA_1G05220)"/>
    <property type="match status" value="1"/>
</dbReference>